<keyword evidence="2" id="KW-1185">Reference proteome</keyword>
<dbReference type="AlphaFoldDB" id="A0A9P1JQ39"/>
<dbReference type="KEGG" id="abs:AZOBR_70212"/>
<dbReference type="EMBL" id="HE577327">
    <property type="protein sequence ID" value="CCC97576.1"/>
    <property type="molecule type" value="Genomic_DNA"/>
</dbReference>
<evidence type="ECO:0000313" key="1">
    <source>
        <dbReference type="EMBL" id="CCC97576.1"/>
    </source>
</evidence>
<proteinExistence type="predicted"/>
<name>A0A9P1JQ39_9PROT</name>
<dbReference type="Proteomes" id="UP000007319">
    <property type="component" value="Chromosome"/>
</dbReference>
<organism evidence="1 2">
    <name type="scientific">Azospirillum baldaniorum</name>
    <dbReference type="NCBI Taxonomy" id="1064539"/>
    <lineage>
        <taxon>Bacteria</taxon>
        <taxon>Pseudomonadati</taxon>
        <taxon>Pseudomonadota</taxon>
        <taxon>Alphaproteobacteria</taxon>
        <taxon>Rhodospirillales</taxon>
        <taxon>Azospirillaceae</taxon>
        <taxon>Azospirillum</taxon>
    </lineage>
</organism>
<reference evidence="1 2" key="1">
    <citation type="journal article" date="2011" name="PLoS Genet.">
        <title>Azospirillum genomes reveal transition of bacteria from aquatic to terrestrial environments.</title>
        <authorList>
            <person name="Wisniewski-Dye F."/>
            <person name="Borziak K."/>
            <person name="Khalsa-Moyers G."/>
            <person name="Alexandre G."/>
            <person name="Sukharnikov L.O."/>
            <person name="Wuichet K."/>
            <person name="Hurst G.B."/>
            <person name="McDonald W.H."/>
            <person name="Robertson J.S."/>
            <person name="Barbe V."/>
            <person name="Calteau A."/>
            <person name="Rouy Z."/>
            <person name="Mangenot S."/>
            <person name="Prigent-Combaret C."/>
            <person name="Normand P."/>
            <person name="Boyer M."/>
            <person name="Siguier P."/>
            <person name="Dessaux Y."/>
            <person name="Elmerich C."/>
            <person name="Condemine G."/>
            <person name="Krishnen G."/>
            <person name="Kennedy I."/>
            <person name="Paterson A.H."/>
            <person name="Gonzalez V."/>
            <person name="Mavingui P."/>
            <person name="Zhulin I.B."/>
        </authorList>
    </citation>
    <scope>NUCLEOTIDE SEQUENCE [LARGE SCALE GENOMIC DNA]</scope>
    <source>
        <strain evidence="1 2">Sp245</strain>
    </source>
</reference>
<protein>
    <submittedName>
        <fullName evidence="1">Uncharacterized protein</fullName>
    </submittedName>
</protein>
<gene>
    <name evidence="1" type="ORF">AZOBR_70212</name>
</gene>
<accession>A0A9P1JQ39</accession>
<evidence type="ECO:0000313" key="2">
    <source>
        <dbReference type="Proteomes" id="UP000007319"/>
    </source>
</evidence>
<sequence length="20" mass="2537">MLFINICHPYAYPFWHLRNT</sequence>